<gene>
    <name evidence="1" type="ORF">BJ138DRAFT_619135</name>
</gene>
<evidence type="ECO:0000313" key="2">
    <source>
        <dbReference type="Proteomes" id="UP000790377"/>
    </source>
</evidence>
<dbReference type="Proteomes" id="UP000790377">
    <property type="component" value="Unassembled WGS sequence"/>
</dbReference>
<protein>
    <submittedName>
        <fullName evidence="1">Uncharacterized protein</fullName>
    </submittedName>
</protein>
<proteinExistence type="predicted"/>
<accession>A0ACB8A0P1</accession>
<reference evidence="1" key="1">
    <citation type="journal article" date="2021" name="New Phytol.">
        <title>Evolutionary innovations through gain and loss of genes in the ectomycorrhizal Boletales.</title>
        <authorList>
            <person name="Wu G."/>
            <person name="Miyauchi S."/>
            <person name="Morin E."/>
            <person name="Kuo A."/>
            <person name="Drula E."/>
            <person name="Varga T."/>
            <person name="Kohler A."/>
            <person name="Feng B."/>
            <person name="Cao Y."/>
            <person name="Lipzen A."/>
            <person name="Daum C."/>
            <person name="Hundley H."/>
            <person name="Pangilinan J."/>
            <person name="Johnson J."/>
            <person name="Barry K."/>
            <person name="LaButti K."/>
            <person name="Ng V."/>
            <person name="Ahrendt S."/>
            <person name="Min B."/>
            <person name="Choi I.G."/>
            <person name="Park H."/>
            <person name="Plett J.M."/>
            <person name="Magnuson J."/>
            <person name="Spatafora J.W."/>
            <person name="Nagy L.G."/>
            <person name="Henrissat B."/>
            <person name="Grigoriev I.V."/>
            <person name="Yang Z.L."/>
            <person name="Xu J."/>
            <person name="Martin F.M."/>
        </authorList>
    </citation>
    <scope>NUCLEOTIDE SEQUENCE</scope>
    <source>
        <strain evidence="1">ATCC 28755</strain>
    </source>
</reference>
<dbReference type="EMBL" id="MU268002">
    <property type="protein sequence ID" value="KAH7906559.1"/>
    <property type="molecule type" value="Genomic_DNA"/>
</dbReference>
<organism evidence="1 2">
    <name type="scientific">Hygrophoropsis aurantiaca</name>
    <dbReference type="NCBI Taxonomy" id="72124"/>
    <lineage>
        <taxon>Eukaryota</taxon>
        <taxon>Fungi</taxon>
        <taxon>Dikarya</taxon>
        <taxon>Basidiomycota</taxon>
        <taxon>Agaricomycotina</taxon>
        <taxon>Agaricomycetes</taxon>
        <taxon>Agaricomycetidae</taxon>
        <taxon>Boletales</taxon>
        <taxon>Coniophorineae</taxon>
        <taxon>Hygrophoropsidaceae</taxon>
        <taxon>Hygrophoropsis</taxon>
    </lineage>
</organism>
<evidence type="ECO:0000313" key="1">
    <source>
        <dbReference type="EMBL" id="KAH7906559.1"/>
    </source>
</evidence>
<keyword evidence="2" id="KW-1185">Reference proteome</keyword>
<name>A0ACB8A0P1_9AGAM</name>
<sequence length="200" mass="22556">MWRHSSELSLIVSRQRNPIIRGCIEERSTQVGLEEWLLNAKLLPIIDLLLPPAPLDCFLPPLHVLHYRSRVVFLTAGVPFVSSWHVLLLIVKLGFGLPSFHSQGRVRASFLTSLAITATTSAPSTISYHSHTLRHSLLQRYTFWVYAIYPARGGARVCWRSCMGSRLFGFMRAQEGSHRKGKAYFFPVGEKAPQSLLASK</sequence>
<comment type="caution">
    <text evidence="1">The sequence shown here is derived from an EMBL/GenBank/DDBJ whole genome shotgun (WGS) entry which is preliminary data.</text>
</comment>